<sequence length="135" mass="15604">MITILSKLFLVLTAEKLPRYTLKSIKSGGYTKEELDIICKIVKDDYTRYKKGFRAAVAAGFFSVALILALGVYQGAPGTFLIEMLILYIVIFTLMFILIYVQKVNKIRKTFLKVVKKGYPELYNEYEDKLYEYVD</sequence>
<dbReference type="EMBL" id="ACRO01000008">
    <property type="protein sequence ID" value="EGF85585.1"/>
    <property type="molecule type" value="Genomic_DNA"/>
</dbReference>
<name>A0AA87AWU9_9BACL</name>
<organism evidence="2 3">
    <name type="scientific">Gemella haemolysans M341</name>
    <dbReference type="NCBI Taxonomy" id="562981"/>
    <lineage>
        <taxon>Bacteria</taxon>
        <taxon>Bacillati</taxon>
        <taxon>Bacillota</taxon>
        <taxon>Bacilli</taxon>
        <taxon>Bacillales</taxon>
        <taxon>Gemellaceae</taxon>
        <taxon>Gemella</taxon>
    </lineage>
</organism>
<accession>A0AA87AWU9</accession>
<protein>
    <submittedName>
        <fullName evidence="2">Uncharacterized protein</fullName>
    </submittedName>
</protein>
<feature type="transmembrane region" description="Helical" evidence="1">
    <location>
        <begin position="53"/>
        <end position="73"/>
    </location>
</feature>
<keyword evidence="1" id="KW-0812">Transmembrane</keyword>
<evidence type="ECO:0000313" key="3">
    <source>
        <dbReference type="Proteomes" id="UP000004773"/>
    </source>
</evidence>
<evidence type="ECO:0000313" key="2">
    <source>
        <dbReference type="EMBL" id="EGF85585.1"/>
    </source>
</evidence>
<gene>
    <name evidence="2" type="ORF">HMPREF0428_00749</name>
</gene>
<keyword evidence="1" id="KW-0472">Membrane</keyword>
<keyword evidence="1" id="KW-1133">Transmembrane helix</keyword>
<dbReference type="Proteomes" id="UP000004773">
    <property type="component" value="Unassembled WGS sequence"/>
</dbReference>
<feature type="transmembrane region" description="Helical" evidence="1">
    <location>
        <begin position="79"/>
        <end position="101"/>
    </location>
</feature>
<proteinExistence type="predicted"/>
<comment type="caution">
    <text evidence="2">The sequence shown here is derived from an EMBL/GenBank/DDBJ whole genome shotgun (WGS) entry which is preliminary data.</text>
</comment>
<dbReference type="AlphaFoldDB" id="A0AA87AWU9"/>
<reference evidence="2 3" key="1">
    <citation type="submission" date="2011-03" db="EMBL/GenBank/DDBJ databases">
        <title>The Genome Sequence of Gemella haemolysans M341.</title>
        <authorList>
            <consortium name="The Broad Institute Genome Sequencing Platform"/>
            <consortium name="The Broad Institute Genome Sequencing Center for Infectious Disease"/>
            <person name="Earl A."/>
            <person name="Ward D."/>
            <person name="Feldgarden M."/>
            <person name="Gevers D."/>
            <person name="Sibley C.D."/>
            <person name="Field T.R."/>
            <person name="Grinwis M."/>
            <person name="Eshaghurshan C.S."/>
            <person name="Surette M.G."/>
            <person name="Young S.K."/>
            <person name="Zeng Q."/>
            <person name="Gargeya S."/>
            <person name="Fitzgerald M."/>
            <person name="Haas B."/>
            <person name="Abouelleil A."/>
            <person name="Alvarado L."/>
            <person name="Arachchi H.M."/>
            <person name="Berlin A."/>
            <person name="Brown A."/>
            <person name="Chapman S.B."/>
            <person name="Chen Z."/>
            <person name="Dunbar C."/>
            <person name="Freedman E."/>
            <person name="Gearin G."/>
            <person name="Gellesch M."/>
            <person name="Goldberg J."/>
            <person name="Griggs A."/>
            <person name="Gujja S."/>
            <person name="Heilman E.R."/>
            <person name="Heiman D."/>
            <person name="Howarth C."/>
            <person name="Larson L."/>
            <person name="Lui A."/>
            <person name="MacDonald P.J.P."/>
            <person name="Mehta T."/>
            <person name="Montmayeur A."/>
            <person name="Murphy C."/>
            <person name="Neiman D."/>
            <person name="Pearson M."/>
            <person name="Priest M."/>
            <person name="Roberts A."/>
            <person name="Saif S."/>
            <person name="Shea T."/>
            <person name="Shenoy N."/>
            <person name="Sisk P."/>
            <person name="Stolte C."/>
            <person name="Sykes S."/>
            <person name="White J."/>
            <person name="Yandava C."/>
            <person name="Wortman J."/>
            <person name="Nusbaum C."/>
            <person name="Birren B."/>
        </authorList>
    </citation>
    <scope>NUCLEOTIDE SEQUENCE [LARGE SCALE GENOMIC DNA]</scope>
    <source>
        <strain evidence="2 3">M341</strain>
    </source>
</reference>
<evidence type="ECO:0000256" key="1">
    <source>
        <dbReference type="SAM" id="Phobius"/>
    </source>
</evidence>
<dbReference type="RefSeq" id="WP_003146780.1">
    <property type="nucleotide sequence ID" value="NZ_GL883582.1"/>
</dbReference>